<gene>
    <name evidence="2" type="ORF">ACJMK2_029286</name>
</gene>
<organism evidence="2 3">
    <name type="scientific">Sinanodonta woodiana</name>
    <name type="common">Chinese pond mussel</name>
    <name type="synonym">Anodonta woodiana</name>
    <dbReference type="NCBI Taxonomy" id="1069815"/>
    <lineage>
        <taxon>Eukaryota</taxon>
        <taxon>Metazoa</taxon>
        <taxon>Spiralia</taxon>
        <taxon>Lophotrochozoa</taxon>
        <taxon>Mollusca</taxon>
        <taxon>Bivalvia</taxon>
        <taxon>Autobranchia</taxon>
        <taxon>Heteroconchia</taxon>
        <taxon>Palaeoheterodonta</taxon>
        <taxon>Unionida</taxon>
        <taxon>Unionoidea</taxon>
        <taxon>Unionidae</taxon>
        <taxon>Unioninae</taxon>
        <taxon>Sinanodonta</taxon>
    </lineage>
</organism>
<evidence type="ECO:0000313" key="3">
    <source>
        <dbReference type="Proteomes" id="UP001634394"/>
    </source>
</evidence>
<dbReference type="AlphaFoldDB" id="A0ABD3XDJ4"/>
<reference evidence="2 3" key="1">
    <citation type="submission" date="2024-11" db="EMBL/GenBank/DDBJ databases">
        <title>Chromosome-level genome assembly of the freshwater bivalve Anodonta woodiana.</title>
        <authorList>
            <person name="Chen X."/>
        </authorList>
    </citation>
    <scope>NUCLEOTIDE SEQUENCE [LARGE SCALE GENOMIC DNA]</scope>
    <source>
        <strain evidence="2">MN2024</strain>
        <tissue evidence="2">Gills</tissue>
    </source>
</reference>
<evidence type="ECO:0000313" key="2">
    <source>
        <dbReference type="EMBL" id="KAL3882985.1"/>
    </source>
</evidence>
<sequence>MRYRRELSHDDLIAIKQLPGVIPVSEIADRYTIRYQRIDTIWKTDISEKVFDEKLTNVDQIIDSDVNDEADRFIEKVVSLIKSSITDLKHINKALQRQISENTNMKIINDSNIVDRLQSKIKQLQRELADTQEQLNDVTHTRDKIAN</sequence>
<accession>A0ABD3XDJ4</accession>
<dbReference type="EMBL" id="JBJQND010000003">
    <property type="protein sequence ID" value="KAL3882985.1"/>
    <property type="molecule type" value="Genomic_DNA"/>
</dbReference>
<dbReference type="Proteomes" id="UP001634394">
    <property type="component" value="Unassembled WGS sequence"/>
</dbReference>
<proteinExistence type="predicted"/>
<comment type="caution">
    <text evidence="2">The sequence shown here is derived from an EMBL/GenBank/DDBJ whole genome shotgun (WGS) entry which is preliminary data.</text>
</comment>
<feature type="coiled-coil region" evidence="1">
    <location>
        <begin position="107"/>
        <end position="141"/>
    </location>
</feature>
<name>A0ABD3XDJ4_SINWO</name>
<evidence type="ECO:0000256" key="1">
    <source>
        <dbReference type="SAM" id="Coils"/>
    </source>
</evidence>
<protein>
    <submittedName>
        <fullName evidence="2">Uncharacterized protein</fullName>
    </submittedName>
</protein>
<keyword evidence="3" id="KW-1185">Reference proteome</keyword>
<keyword evidence="1" id="KW-0175">Coiled coil</keyword>